<feature type="compositionally biased region" description="Basic and acidic residues" evidence="1">
    <location>
        <begin position="81"/>
        <end position="93"/>
    </location>
</feature>
<dbReference type="Proteomes" id="UP000594638">
    <property type="component" value="Unassembled WGS sequence"/>
</dbReference>
<proteinExistence type="predicted"/>
<dbReference type="EMBL" id="CACTIH010007818">
    <property type="protein sequence ID" value="CAA3018323.1"/>
    <property type="molecule type" value="Genomic_DNA"/>
</dbReference>
<dbReference type="Gramene" id="OE9A020467T1">
    <property type="protein sequence ID" value="OE9A020467C1"/>
    <property type="gene ID" value="OE9A020467"/>
</dbReference>
<reference evidence="2 3" key="1">
    <citation type="submission" date="2019-12" db="EMBL/GenBank/DDBJ databases">
        <authorList>
            <person name="Alioto T."/>
            <person name="Alioto T."/>
            <person name="Gomez Garrido J."/>
        </authorList>
    </citation>
    <scope>NUCLEOTIDE SEQUENCE [LARGE SCALE GENOMIC DNA]</scope>
</reference>
<evidence type="ECO:0000256" key="1">
    <source>
        <dbReference type="SAM" id="MobiDB-lite"/>
    </source>
</evidence>
<accession>A0A8S0UF52</accession>
<dbReference type="AlphaFoldDB" id="A0A8S0UF52"/>
<name>A0A8S0UF52_OLEEU</name>
<organism evidence="2 3">
    <name type="scientific">Olea europaea subsp. europaea</name>
    <dbReference type="NCBI Taxonomy" id="158383"/>
    <lineage>
        <taxon>Eukaryota</taxon>
        <taxon>Viridiplantae</taxon>
        <taxon>Streptophyta</taxon>
        <taxon>Embryophyta</taxon>
        <taxon>Tracheophyta</taxon>
        <taxon>Spermatophyta</taxon>
        <taxon>Magnoliopsida</taxon>
        <taxon>eudicotyledons</taxon>
        <taxon>Gunneridae</taxon>
        <taxon>Pentapetalae</taxon>
        <taxon>asterids</taxon>
        <taxon>lamiids</taxon>
        <taxon>Lamiales</taxon>
        <taxon>Oleaceae</taxon>
        <taxon>Oleeae</taxon>
        <taxon>Olea</taxon>
    </lineage>
</organism>
<evidence type="ECO:0000313" key="2">
    <source>
        <dbReference type="EMBL" id="CAA3018323.1"/>
    </source>
</evidence>
<gene>
    <name evidence="2" type="ORF">OLEA9_A020467</name>
</gene>
<evidence type="ECO:0000313" key="3">
    <source>
        <dbReference type="Proteomes" id="UP000594638"/>
    </source>
</evidence>
<sequence>MQRVELSYYSNQSFVLNPKTLDFDLRAVGNMDYGVELEDKEDIEGNFGDLDCELMEEPIEVAAWRGYYQSGPKDNSTNSADAEKGPQDAEFFRNAHSSVDSTLTLERCQ</sequence>
<feature type="region of interest" description="Disordered" evidence="1">
    <location>
        <begin position="70"/>
        <end position="95"/>
    </location>
</feature>
<protein>
    <submittedName>
        <fullName evidence="2">Uncharacterized protein</fullName>
    </submittedName>
</protein>
<keyword evidence="3" id="KW-1185">Reference proteome</keyword>
<comment type="caution">
    <text evidence="2">The sequence shown here is derived from an EMBL/GenBank/DDBJ whole genome shotgun (WGS) entry which is preliminary data.</text>
</comment>